<reference evidence="1 2" key="1">
    <citation type="journal article" date="2021" name="Elife">
        <title>Chloroplast acquisition without the gene transfer in kleptoplastic sea slugs, Plakobranchus ocellatus.</title>
        <authorList>
            <person name="Maeda T."/>
            <person name="Takahashi S."/>
            <person name="Yoshida T."/>
            <person name="Shimamura S."/>
            <person name="Takaki Y."/>
            <person name="Nagai Y."/>
            <person name="Toyoda A."/>
            <person name="Suzuki Y."/>
            <person name="Arimoto A."/>
            <person name="Ishii H."/>
            <person name="Satoh N."/>
            <person name="Nishiyama T."/>
            <person name="Hasebe M."/>
            <person name="Maruyama T."/>
            <person name="Minagawa J."/>
            <person name="Obokata J."/>
            <person name="Shigenobu S."/>
        </authorList>
    </citation>
    <scope>NUCLEOTIDE SEQUENCE [LARGE SCALE GENOMIC DNA]</scope>
</reference>
<gene>
    <name evidence="1" type="ORF">ElyMa_005280200</name>
</gene>
<protein>
    <submittedName>
        <fullName evidence="1">Uncharacterized protein</fullName>
    </submittedName>
</protein>
<dbReference type="AlphaFoldDB" id="A0AAV4K1D1"/>
<comment type="caution">
    <text evidence="1">The sequence shown here is derived from an EMBL/GenBank/DDBJ whole genome shotgun (WGS) entry which is preliminary data.</text>
</comment>
<evidence type="ECO:0000313" key="1">
    <source>
        <dbReference type="EMBL" id="GFS27547.1"/>
    </source>
</evidence>
<sequence length="154" mass="16782">MHRYKLGEDFTCLETSQNESKVEISRILVCTREILYLAQVSRGHTSTPCAAFKDCITKQVQAALTSTGRLEESLGSSCSLGHVSVFLHVSLARASRVRQPPSGSASLRHVGRGLESGKMLLVDHPSPRSRIILLVRPGVSCHKTQVTQSNTGLQ</sequence>
<proteinExistence type="predicted"/>
<dbReference type="Proteomes" id="UP000762676">
    <property type="component" value="Unassembled WGS sequence"/>
</dbReference>
<organism evidence="1 2">
    <name type="scientific">Elysia marginata</name>
    <dbReference type="NCBI Taxonomy" id="1093978"/>
    <lineage>
        <taxon>Eukaryota</taxon>
        <taxon>Metazoa</taxon>
        <taxon>Spiralia</taxon>
        <taxon>Lophotrochozoa</taxon>
        <taxon>Mollusca</taxon>
        <taxon>Gastropoda</taxon>
        <taxon>Heterobranchia</taxon>
        <taxon>Euthyneura</taxon>
        <taxon>Panpulmonata</taxon>
        <taxon>Sacoglossa</taxon>
        <taxon>Placobranchoidea</taxon>
        <taxon>Plakobranchidae</taxon>
        <taxon>Elysia</taxon>
    </lineage>
</organism>
<dbReference type="EMBL" id="BMAT01010532">
    <property type="protein sequence ID" value="GFS27547.1"/>
    <property type="molecule type" value="Genomic_DNA"/>
</dbReference>
<name>A0AAV4K1D1_9GAST</name>
<evidence type="ECO:0000313" key="2">
    <source>
        <dbReference type="Proteomes" id="UP000762676"/>
    </source>
</evidence>
<keyword evidence="2" id="KW-1185">Reference proteome</keyword>
<accession>A0AAV4K1D1</accession>